<evidence type="ECO:0000256" key="15">
    <source>
        <dbReference type="HAMAP-Rule" id="MF_00970"/>
    </source>
</evidence>
<keyword evidence="19" id="KW-1185">Reference proteome</keyword>
<dbReference type="Proteomes" id="UP000092952">
    <property type="component" value="Chromosome"/>
</dbReference>
<feature type="region of interest" description="Disordered" evidence="16">
    <location>
        <begin position="566"/>
        <end position="706"/>
    </location>
</feature>
<evidence type="ECO:0000256" key="1">
    <source>
        <dbReference type="ARBA" id="ARBA00005663"/>
    </source>
</evidence>
<proteinExistence type="inferred from homology"/>
<dbReference type="HAMAP" id="MF_00970">
    <property type="entry name" value="RNase_E"/>
    <property type="match status" value="1"/>
</dbReference>
<dbReference type="SMART" id="SM00316">
    <property type="entry name" value="S1"/>
    <property type="match status" value="1"/>
</dbReference>
<evidence type="ECO:0000256" key="14">
    <source>
        <dbReference type="ARBA" id="ARBA00023136"/>
    </source>
</evidence>
<dbReference type="GO" id="GO:0000287">
    <property type="term" value="F:magnesium ion binding"/>
    <property type="evidence" value="ECO:0007669"/>
    <property type="project" value="UniProtKB-UniRule"/>
</dbReference>
<dbReference type="GO" id="GO:0005737">
    <property type="term" value="C:cytoplasm"/>
    <property type="evidence" value="ECO:0007669"/>
    <property type="project" value="UniProtKB-SubCell"/>
</dbReference>
<feature type="compositionally biased region" description="Basic and acidic residues" evidence="16">
    <location>
        <begin position="621"/>
        <end position="654"/>
    </location>
</feature>
<keyword evidence="14 15" id="KW-0472">Membrane</keyword>
<dbReference type="InParanoid" id="A0A1B1YRV9"/>
<dbReference type="InterPro" id="IPR003029">
    <property type="entry name" value="S1_domain"/>
</dbReference>
<dbReference type="InterPro" id="IPR019307">
    <property type="entry name" value="RNA-bd_AU-1/RNase_E/G"/>
</dbReference>
<comment type="similarity">
    <text evidence="1">Belongs to the RNase E/G family. RNase G subfamily.</text>
</comment>
<evidence type="ECO:0000313" key="19">
    <source>
        <dbReference type="Proteomes" id="UP000092952"/>
    </source>
</evidence>
<evidence type="ECO:0000256" key="5">
    <source>
        <dbReference type="ARBA" id="ARBA00022552"/>
    </source>
</evidence>
<dbReference type="NCBIfam" id="TIGR00757">
    <property type="entry name" value="RNaseEG"/>
    <property type="match status" value="1"/>
</dbReference>
<feature type="binding site" evidence="15">
    <location>
        <position position="341"/>
    </location>
    <ligand>
        <name>Mg(2+)</name>
        <dbReference type="ChEBI" id="CHEBI:18420"/>
        <note>catalytic</note>
    </ligand>
</feature>
<feature type="domain" description="S1 motif" evidence="17">
    <location>
        <begin position="39"/>
        <end position="115"/>
    </location>
</feature>
<keyword evidence="4 15" id="KW-0997">Cell inner membrane</keyword>
<evidence type="ECO:0000256" key="12">
    <source>
        <dbReference type="ARBA" id="ARBA00022842"/>
    </source>
</evidence>
<evidence type="ECO:0000256" key="4">
    <source>
        <dbReference type="ARBA" id="ARBA00022519"/>
    </source>
</evidence>
<gene>
    <name evidence="15" type="primary">rne</name>
    <name evidence="18" type="ORF">PG2T_04655</name>
</gene>
<dbReference type="GO" id="GO:0000049">
    <property type="term" value="F:tRNA binding"/>
    <property type="evidence" value="ECO:0007669"/>
    <property type="project" value="UniProtKB-KW"/>
</dbReference>
<evidence type="ECO:0000256" key="9">
    <source>
        <dbReference type="ARBA" id="ARBA00022730"/>
    </source>
</evidence>
<comment type="similarity">
    <text evidence="15">Belongs to the RNase E/G family. RNase E subfamily.</text>
</comment>
<sequence>MKRILFNARQSEELRVAIVDGQHLFDLDIESPNRNQKKGNIYRAIVRRVEPSLEAAFVDYGGTRHGFLPLKEVAATYLQGPNGEPGARQLREGQEVTIQVEKEERGTKGAALTTHVSLAGRYLVLMPCSPDAGGVSRKIEGDDRAELKDLLGQLQLPANMGVIVRTVAAERSLAELQWDLDHLVELWNAIDAASTGKSAPFLIYQENNVVARVIRDYFRDDIGEVLIDDEATYEEARALMQQLMPQSLPKLKLYQDKVPLFTRYQIEHQIETAHRREVPLRSGGALVVDHTEALTAIDINSARSTGGSDIEETATNTNLEACDEIGRQLRLRDLGGLIVIDFIDMMKSSNQRAVEDRLREAVKHDRARIQLGKLSRFGLLEMSRQRLRPSLKETSHITCPRCEGQGTIRSVESTALHVLRLLEEESLKERTGRLAVQVPVAVATYLFNEKRDAVSELGQRLGVNPIILPNPALETPHYELDRTRVQDLNKRLLDTPSHELALTVPAPEAAAAPAAIVAQPAAVQRLVRSAPPPSPVEATVAAAPQPQAGLFTRLWRSLVGYQPPVSVEQAPQRHPRNRPPRPELPTTRAERDARPDRGRQGGNAQRPQAPAAPRNQPAVRDGQRDSQRDSSMPRDTHRDPAARDGQREPREGKSGRSRGRRGGQRGQGQGGAEPRNNVPDAQARPVSPVAPEPREPVAVQPEWGTNIPSAPIAVVVPAVVAPAFEVSRDVQFDTPVFEPAMSPPVTDYAPLAAELQPPEHVPWAPVTPIEPPPAQESPQSGWEPDPPPEPAFEPPAPVPSQVPASSPFMQVETVVAPAAQDKDAHAG</sequence>
<dbReference type="GO" id="GO:0008270">
    <property type="term" value="F:zinc ion binding"/>
    <property type="evidence" value="ECO:0007669"/>
    <property type="project" value="UniProtKB-UniRule"/>
</dbReference>
<comment type="cofactor">
    <cofactor evidence="15">
        <name>Mg(2+)</name>
        <dbReference type="ChEBI" id="CHEBI:18420"/>
    </cofactor>
    <text evidence="15">Binds 1 Mg(2+) ion per subunit.</text>
</comment>
<feature type="compositionally biased region" description="Pro residues" evidence="16">
    <location>
        <begin position="784"/>
        <end position="800"/>
    </location>
</feature>
<dbReference type="PANTHER" id="PTHR30001:SF1">
    <property type="entry name" value="RIBONUCLEASE E_G-LIKE PROTEIN, CHLOROPLASTIC"/>
    <property type="match status" value="1"/>
</dbReference>
<keyword evidence="8 15" id="KW-0479">Metal-binding</keyword>
<comment type="subcellular location">
    <subcellularLocation>
        <location evidence="15">Cytoplasm</location>
    </subcellularLocation>
    <subcellularLocation>
        <location evidence="15">Cell inner membrane</location>
        <topology evidence="15">Peripheral membrane protein</topology>
        <orientation evidence="15">Cytoplasmic side</orientation>
    </subcellularLocation>
</comment>
<keyword evidence="2 15" id="KW-1003">Cell membrane</keyword>
<dbReference type="GO" id="GO:0006364">
    <property type="term" value="P:rRNA processing"/>
    <property type="evidence" value="ECO:0007669"/>
    <property type="project" value="UniProtKB-UniRule"/>
</dbReference>
<dbReference type="Pfam" id="PF10150">
    <property type="entry name" value="RNase_E_G"/>
    <property type="match status" value="1"/>
</dbReference>
<dbReference type="GO" id="GO:0009898">
    <property type="term" value="C:cytoplasmic side of plasma membrane"/>
    <property type="evidence" value="ECO:0007669"/>
    <property type="project" value="UniProtKB-UniRule"/>
</dbReference>
<feature type="binding site" evidence="15">
    <location>
        <position position="402"/>
    </location>
    <ligand>
        <name>Zn(2+)</name>
        <dbReference type="ChEBI" id="CHEBI:29105"/>
        <note>ligand shared between dimeric partners</note>
    </ligand>
</feature>
<dbReference type="Gene3D" id="2.40.50.140">
    <property type="entry name" value="Nucleic acid-binding proteins"/>
    <property type="match status" value="1"/>
</dbReference>
<evidence type="ECO:0000256" key="16">
    <source>
        <dbReference type="SAM" id="MobiDB-lite"/>
    </source>
</evidence>
<dbReference type="OrthoDB" id="9804278at2"/>
<keyword evidence="15" id="KW-0862">Zinc</keyword>
<feature type="compositionally biased region" description="Basic and acidic residues" evidence="16">
    <location>
        <begin position="588"/>
        <end position="599"/>
    </location>
</feature>
<evidence type="ECO:0000256" key="6">
    <source>
        <dbReference type="ARBA" id="ARBA00022694"/>
    </source>
</evidence>
<feature type="compositionally biased region" description="Low complexity" evidence="16">
    <location>
        <begin position="602"/>
        <end position="618"/>
    </location>
</feature>
<evidence type="ECO:0000256" key="13">
    <source>
        <dbReference type="ARBA" id="ARBA00022884"/>
    </source>
</evidence>
<dbReference type="KEGG" id="gbi:PG2T_04655"/>
<keyword evidence="9 15" id="KW-0699">rRNA-binding</keyword>
<dbReference type="GO" id="GO:0008995">
    <property type="term" value="F:ribonuclease E activity"/>
    <property type="evidence" value="ECO:0007669"/>
    <property type="project" value="UniProtKB-EC"/>
</dbReference>
<keyword evidence="3 15" id="KW-0963">Cytoplasm</keyword>
<feature type="region of interest" description="Required for zinc-mediated homotetramerization and catalytic activity" evidence="15">
    <location>
        <begin position="399"/>
        <end position="402"/>
    </location>
</feature>
<dbReference type="FunCoup" id="A0A1B1YRV9">
    <property type="interactions" value="202"/>
</dbReference>
<dbReference type="PROSITE" id="PS50126">
    <property type="entry name" value="S1"/>
    <property type="match status" value="1"/>
</dbReference>
<comment type="cofactor">
    <cofactor evidence="15">
        <name>Zn(2+)</name>
        <dbReference type="ChEBI" id="CHEBI:29105"/>
    </cofactor>
    <text evidence="15">Binds 2 Zn(2+) ions per homotetramer.</text>
</comment>
<comment type="catalytic activity">
    <reaction evidence="15">
        <text>Endonucleolytic cleavage of single-stranded RNA in A- and U-rich regions.</text>
        <dbReference type="EC" id="3.1.26.12"/>
    </reaction>
</comment>
<evidence type="ECO:0000256" key="10">
    <source>
        <dbReference type="ARBA" id="ARBA00022759"/>
    </source>
</evidence>
<dbReference type="PANTHER" id="PTHR30001">
    <property type="entry name" value="RIBONUCLEASE"/>
    <property type="match status" value="1"/>
</dbReference>
<dbReference type="Pfam" id="PF00575">
    <property type="entry name" value="S1"/>
    <property type="match status" value="1"/>
</dbReference>
<organism evidence="18 19">
    <name type="scientific">Immundisolibacter cernigliae</name>
    <dbReference type="NCBI Taxonomy" id="1810504"/>
    <lineage>
        <taxon>Bacteria</taxon>
        <taxon>Pseudomonadati</taxon>
        <taxon>Pseudomonadota</taxon>
        <taxon>Gammaproteobacteria</taxon>
        <taxon>Immundisolibacterales</taxon>
        <taxon>Immundisolibacteraceae</taxon>
        <taxon>Immundisolibacter</taxon>
    </lineage>
</organism>
<evidence type="ECO:0000259" key="17">
    <source>
        <dbReference type="PROSITE" id="PS50126"/>
    </source>
</evidence>
<dbReference type="GO" id="GO:0006402">
    <property type="term" value="P:mRNA catabolic process"/>
    <property type="evidence" value="ECO:0007669"/>
    <property type="project" value="UniProtKB-UniRule"/>
</dbReference>
<reference evidence="19" key="1">
    <citation type="submission" date="2016-03" db="EMBL/GenBank/DDBJ databases">
        <title>Complete genome sequence of Solimmundus cernigliae, representing a novel lineage of polycyclic aromatic hydrocarbon degraders within the Gammaproteobacteria.</title>
        <authorList>
            <person name="Singleton D.R."/>
            <person name="Dickey A.N."/>
            <person name="Scholl E.H."/>
            <person name="Wright F.A."/>
            <person name="Aitken M.D."/>
        </authorList>
    </citation>
    <scope>NUCLEOTIDE SEQUENCE [LARGE SCALE GENOMIC DNA]</scope>
    <source>
        <strain evidence="19">TR3.2</strain>
    </source>
</reference>
<dbReference type="InterPro" id="IPR028878">
    <property type="entry name" value="RNase_E"/>
</dbReference>
<feature type="binding site" evidence="15">
    <location>
        <position position="399"/>
    </location>
    <ligand>
        <name>Zn(2+)</name>
        <dbReference type="ChEBI" id="CHEBI:29105"/>
        <note>ligand shared between dimeric partners</note>
    </ligand>
</feature>
<evidence type="ECO:0000313" key="18">
    <source>
        <dbReference type="EMBL" id="ANX03550.1"/>
    </source>
</evidence>
<feature type="binding site" evidence="15">
    <location>
        <position position="298"/>
    </location>
    <ligand>
        <name>Mg(2+)</name>
        <dbReference type="ChEBI" id="CHEBI:18420"/>
        <note>catalytic</note>
    </ligand>
</feature>
<keyword evidence="15" id="KW-0820">tRNA-binding</keyword>
<evidence type="ECO:0000256" key="7">
    <source>
        <dbReference type="ARBA" id="ARBA00022722"/>
    </source>
</evidence>
<keyword evidence="11 15" id="KW-0378">Hydrolase</keyword>
<evidence type="ECO:0000256" key="11">
    <source>
        <dbReference type="ARBA" id="ARBA00022801"/>
    </source>
</evidence>
<accession>A0A1B1YRV9</accession>
<dbReference type="InterPro" id="IPR048583">
    <property type="entry name" value="RNase_E_G_thioredoxin-like"/>
</dbReference>
<dbReference type="EMBL" id="CP014671">
    <property type="protein sequence ID" value="ANX03550.1"/>
    <property type="molecule type" value="Genomic_DNA"/>
</dbReference>
<comment type="subunit">
    <text evidence="15">Component of the RNA degradosome, which is a multiprotein complex involved in RNA processing and mRNA degradation. Within the RNA degradosome, RNase E assembles into a homotetramer formed by a dimer of dimers.</text>
</comment>
<dbReference type="GO" id="GO:0019843">
    <property type="term" value="F:rRNA binding"/>
    <property type="evidence" value="ECO:0007669"/>
    <property type="project" value="UniProtKB-KW"/>
</dbReference>
<keyword evidence="5 15" id="KW-0698">rRNA processing</keyword>
<evidence type="ECO:0000256" key="3">
    <source>
        <dbReference type="ARBA" id="ARBA00022490"/>
    </source>
</evidence>
<keyword evidence="13 15" id="KW-0694">RNA-binding</keyword>
<dbReference type="AlphaFoldDB" id="A0A1B1YRV9"/>
<dbReference type="Pfam" id="PF20833">
    <property type="entry name" value="RNase_E_G_Thio"/>
    <property type="match status" value="1"/>
</dbReference>
<name>A0A1B1YRV9_9GAMM</name>
<evidence type="ECO:0000256" key="2">
    <source>
        <dbReference type="ARBA" id="ARBA00022475"/>
    </source>
</evidence>
<dbReference type="EC" id="3.1.26.12" evidence="15"/>
<dbReference type="InterPro" id="IPR012340">
    <property type="entry name" value="NA-bd_OB-fold"/>
</dbReference>
<dbReference type="RefSeq" id="WP_068803048.1">
    <property type="nucleotide sequence ID" value="NZ_CP014671.1"/>
</dbReference>
<feature type="region of interest" description="Disordered" evidence="16">
    <location>
        <begin position="759"/>
        <end position="827"/>
    </location>
</feature>
<dbReference type="SUPFAM" id="SSF50249">
    <property type="entry name" value="Nucleic acid-binding proteins"/>
    <property type="match status" value="1"/>
</dbReference>
<keyword evidence="10 15" id="KW-0255">Endonuclease</keyword>
<dbReference type="STRING" id="1810504.PG2T_04655"/>
<dbReference type="Gene3D" id="3.40.1260.20">
    <property type="entry name" value="Ribonuclease E, catalytic domain"/>
    <property type="match status" value="1"/>
</dbReference>
<dbReference type="CDD" id="cd04453">
    <property type="entry name" value="S1_RNase_E"/>
    <property type="match status" value="1"/>
</dbReference>
<keyword evidence="6 15" id="KW-0819">tRNA processing</keyword>
<dbReference type="GO" id="GO:0008033">
    <property type="term" value="P:tRNA processing"/>
    <property type="evidence" value="ECO:0007669"/>
    <property type="project" value="UniProtKB-UniRule"/>
</dbReference>
<dbReference type="InterPro" id="IPR004659">
    <property type="entry name" value="RNase_E/G"/>
</dbReference>
<keyword evidence="12 15" id="KW-0460">Magnesium</keyword>
<evidence type="ECO:0000256" key="8">
    <source>
        <dbReference type="ARBA" id="ARBA00022723"/>
    </source>
</evidence>
<protein>
    <recommendedName>
        <fullName evidence="15">Ribonuclease E</fullName>
        <shortName evidence="15">RNase E</shortName>
        <ecNumber evidence="15">3.1.26.12</ecNumber>
    </recommendedName>
</protein>
<keyword evidence="7 15" id="KW-0540">Nuclease</keyword>
<comment type="function">
    <text evidence="15">Endoribonuclease that plays a central role in RNA processing and decay. Required for the maturation of 5S and 16S rRNAs and the majority of tRNAs. Also involved in the degradation of most mRNAs.</text>
</comment>